<dbReference type="Gene3D" id="1.10.287.950">
    <property type="entry name" value="Methyl-accepting chemotaxis protein"/>
    <property type="match status" value="1"/>
</dbReference>
<name>A0A655YT58_VIBCL</name>
<dbReference type="AlphaFoldDB" id="A0A655YT58"/>
<reference evidence="1 2" key="1">
    <citation type="submission" date="2015-07" db="EMBL/GenBank/DDBJ databases">
        <authorList>
            <consortium name="Pathogen Informatics"/>
        </authorList>
    </citation>
    <scope>NUCLEOTIDE SEQUENCE [LARGE SCALE GENOMIC DNA]</scope>
    <source>
        <strain evidence="1 2">A325</strain>
    </source>
</reference>
<dbReference type="PANTHER" id="PTHR32089">
    <property type="entry name" value="METHYL-ACCEPTING CHEMOTAXIS PROTEIN MCPB"/>
    <property type="match status" value="1"/>
</dbReference>
<proteinExistence type="predicted"/>
<sequence>MLNALHQGVSKAVQSMNISQERGEKTALESVQIKESLAGISKAVSLIHDMGIQTASAAEQQSAVAEDINQNLVAIQQIVNELSESFKQTESVSASLSHSGQQMGTLVGHFKL</sequence>
<protein>
    <submittedName>
        <fullName evidence="1">Methyl-accepting chemotaxis protein</fullName>
    </submittedName>
</protein>
<dbReference type="SUPFAM" id="SSF58104">
    <property type="entry name" value="Methyl-accepting chemotaxis protein (MCP) signaling domain"/>
    <property type="match status" value="1"/>
</dbReference>
<evidence type="ECO:0000313" key="2">
    <source>
        <dbReference type="Proteomes" id="UP000046067"/>
    </source>
</evidence>
<organism evidence="1 2">
    <name type="scientific">Vibrio cholerae</name>
    <dbReference type="NCBI Taxonomy" id="666"/>
    <lineage>
        <taxon>Bacteria</taxon>
        <taxon>Pseudomonadati</taxon>
        <taxon>Pseudomonadota</taxon>
        <taxon>Gammaproteobacteria</taxon>
        <taxon>Vibrionales</taxon>
        <taxon>Vibrionaceae</taxon>
        <taxon>Vibrio</taxon>
    </lineage>
</organism>
<dbReference type="Proteomes" id="UP000046067">
    <property type="component" value="Unassembled WGS sequence"/>
</dbReference>
<dbReference type="PANTHER" id="PTHR32089:SF55">
    <property type="entry name" value="METHYL ACCEPTING SENSORY TRANSDUCER WITH CACHE_2 SMALL MOLECULE BINDING DOMAIN"/>
    <property type="match status" value="1"/>
</dbReference>
<evidence type="ECO:0000313" key="1">
    <source>
        <dbReference type="EMBL" id="CSC49114.1"/>
    </source>
</evidence>
<dbReference type="EMBL" id="CWQJ01000019">
    <property type="protein sequence ID" value="CSC49114.1"/>
    <property type="molecule type" value="Genomic_DNA"/>
</dbReference>
<gene>
    <name evidence="1" type="ORF">ERS013201_02757</name>
</gene>
<accession>A0A655YT58</accession>